<dbReference type="STRING" id="42155.A0A0R3QX68"/>
<proteinExistence type="predicted"/>
<gene>
    <name evidence="1" type="ORF">BTMF_LOCUS10360</name>
</gene>
<protein>
    <submittedName>
        <fullName evidence="3">Nuclear transcription factor Y subunit</fullName>
    </submittedName>
</protein>
<evidence type="ECO:0000313" key="3">
    <source>
        <dbReference type="WBParaSite" id="BTMF_0001233401-mRNA-1"/>
    </source>
</evidence>
<dbReference type="WBParaSite" id="BTMF_0001233401-mRNA-1">
    <property type="protein sequence ID" value="BTMF_0001233401-mRNA-1"/>
    <property type="gene ID" value="BTMF_0001233401"/>
</dbReference>
<dbReference type="Proteomes" id="UP000280834">
    <property type="component" value="Unassembled WGS sequence"/>
</dbReference>
<evidence type="ECO:0000313" key="2">
    <source>
        <dbReference type="Proteomes" id="UP000280834"/>
    </source>
</evidence>
<organism evidence="3">
    <name type="scientific">Brugia timori</name>
    <dbReference type="NCBI Taxonomy" id="42155"/>
    <lineage>
        <taxon>Eukaryota</taxon>
        <taxon>Metazoa</taxon>
        <taxon>Ecdysozoa</taxon>
        <taxon>Nematoda</taxon>
        <taxon>Chromadorea</taxon>
        <taxon>Rhabditida</taxon>
        <taxon>Spirurina</taxon>
        <taxon>Spiruromorpha</taxon>
        <taxon>Filarioidea</taxon>
        <taxon>Onchocercidae</taxon>
        <taxon>Brugia</taxon>
    </lineage>
</organism>
<dbReference type="AlphaFoldDB" id="A0A0R3QX68"/>
<sequence length="96" mass="10901">MSDYNGQIMAQQYTVDMSHSPAGMQRIHSSPQQPVCDIFLHFPVNLMEISPYGISCEVYGFFKRQAHMIQSGQMLSQQQMMMQANQPLHMPPSHAA</sequence>
<reference evidence="1 2" key="2">
    <citation type="submission" date="2018-11" db="EMBL/GenBank/DDBJ databases">
        <authorList>
            <consortium name="Pathogen Informatics"/>
        </authorList>
    </citation>
    <scope>NUCLEOTIDE SEQUENCE [LARGE SCALE GENOMIC DNA]</scope>
</reference>
<name>A0A0R3QX68_9BILA</name>
<keyword evidence="2" id="KW-1185">Reference proteome</keyword>
<accession>A0A0R3QX68</accession>
<dbReference type="EMBL" id="UZAG01017533">
    <property type="protein sequence ID" value="VDO35210.1"/>
    <property type="molecule type" value="Genomic_DNA"/>
</dbReference>
<evidence type="ECO:0000313" key="1">
    <source>
        <dbReference type="EMBL" id="VDO35210.1"/>
    </source>
</evidence>
<reference evidence="3" key="1">
    <citation type="submission" date="2017-02" db="UniProtKB">
        <authorList>
            <consortium name="WormBaseParasite"/>
        </authorList>
    </citation>
    <scope>IDENTIFICATION</scope>
</reference>